<dbReference type="SUPFAM" id="SSF51735">
    <property type="entry name" value="NAD(P)-binding Rossmann-fold domains"/>
    <property type="match status" value="1"/>
</dbReference>
<dbReference type="Pfam" id="PF01408">
    <property type="entry name" value="GFO_IDH_MocA"/>
    <property type="match status" value="1"/>
</dbReference>
<proteinExistence type="predicted"/>
<organism evidence="3 4">
    <name type="scientific">Enterococcus canis</name>
    <dbReference type="NCBI Taxonomy" id="214095"/>
    <lineage>
        <taxon>Bacteria</taxon>
        <taxon>Bacillati</taxon>
        <taxon>Bacillota</taxon>
        <taxon>Bacilli</taxon>
        <taxon>Lactobacillales</taxon>
        <taxon>Enterococcaceae</taxon>
        <taxon>Enterococcus</taxon>
    </lineage>
</organism>
<dbReference type="STRING" id="214095.RU97_GL000497"/>
<dbReference type="Gene3D" id="3.40.50.720">
    <property type="entry name" value="NAD(P)-binding Rossmann-like Domain"/>
    <property type="match status" value="1"/>
</dbReference>
<evidence type="ECO:0000259" key="1">
    <source>
        <dbReference type="Pfam" id="PF01408"/>
    </source>
</evidence>
<dbReference type="PANTHER" id="PTHR43377:SF2">
    <property type="entry name" value="BINDING ROSSMANN FOLD OXIDOREDUCTASE, PUTATIVE (AFU_ORTHOLOGUE AFUA_4G00560)-RELATED"/>
    <property type="match status" value="1"/>
</dbReference>
<comment type="caution">
    <text evidence="3">The sequence shown here is derived from an EMBL/GenBank/DDBJ whole genome shotgun (WGS) entry which is preliminary data.</text>
</comment>
<feature type="domain" description="Gfo/Idh/MocA-like oxidoreductase N-terminal" evidence="1">
    <location>
        <begin position="21"/>
        <end position="135"/>
    </location>
</feature>
<dbReference type="SUPFAM" id="SSF55347">
    <property type="entry name" value="Glyceraldehyde-3-phosphate dehydrogenase-like, C-terminal domain"/>
    <property type="match status" value="1"/>
</dbReference>
<dbReference type="InterPro" id="IPR055170">
    <property type="entry name" value="GFO_IDH_MocA-like_dom"/>
</dbReference>
<sequence>MTPYGESAILKKMGGSGMTVKFGIIGLGNRGYKYTLRTIQAHKDVEIKMVCDALGHHFDLFPGVLNTTDYREVLANPEVDAIFIATPDDTHAEIILAAIEADKHILCEKPLEISDERITLIEEKLQGYNKVFEVGYVLRYARTFSRVKDFLTSGIIGRVIMADVIDHIQYGGYAFFHDWHRTRAKATSLLLQKATHSLDLINWYLDSDPKNVVAFGDLAVFGEVGAIEKFGRPVPDTLHCHECEIRDVCEESIQNLAKEKNINWSDNWPDSCVFNSEIDVDDHQTVMIRYENGAKATYQLCQFAAYYKREFHFFGTKGELYFDDVTNQIVIHDRLKAETLTYDNQHLEQQMEPGDEEQLADFLAAINTGKSPVSNLTSSVQAGRLALAAQRSIDQETIEHI</sequence>
<evidence type="ECO:0000313" key="4">
    <source>
        <dbReference type="Proteomes" id="UP000181884"/>
    </source>
</evidence>
<dbReference type="InterPro" id="IPR051450">
    <property type="entry name" value="Gfo/Idh/MocA_Oxidoreductases"/>
</dbReference>
<evidence type="ECO:0000259" key="2">
    <source>
        <dbReference type="Pfam" id="PF22725"/>
    </source>
</evidence>
<gene>
    <name evidence="3" type="ORF">RU97_GL000497</name>
</gene>
<dbReference type="Proteomes" id="UP000181884">
    <property type="component" value="Unassembled WGS sequence"/>
</dbReference>
<evidence type="ECO:0008006" key="5">
    <source>
        <dbReference type="Google" id="ProtNLM"/>
    </source>
</evidence>
<name>A0A1L8RKL6_9ENTE</name>
<dbReference type="InterPro" id="IPR036291">
    <property type="entry name" value="NAD(P)-bd_dom_sf"/>
</dbReference>
<feature type="domain" description="GFO/IDH/MocA-like oxidoreductase" evidence="2">
    <location>
        <begin position="144"/>
        <end position="320"/>
    </location>
</feature>
<evidence type="ECO:0000313" key="3">
    <source>
        <dbReference type="EMBL" id="OJG20264.1"/>
    </source>
</evidence>
<dbReference type="GO" id="GO:0000166">
    <property type="term" value="F:nucleotide binding"/>
    <property type="evidence" value="ECO:0007669"/>
    <property type="project" value="InterPro"/>
</dbReference>
<dbReference type="EMBL" id="JXKH01000001">
    <property type="protein sequence ID" value="OJG20264.1"/>
    <property type="molecule type" value="Genomic_DNA"/>
</dbReference>
<protein>
    <recommendedName>
        <fullName evidence="5">Oxidoreductase</fullName>
    </recommendedName>
</protein>
<dbReference type="Gene3D" id="3.30.360.10">
    <property type="entry name" value="Dihydrodipicolinate Reductase, domain 2"/>
    <property type="match status" value="1"/>
</dbReference>
<dbReference type="InterPro" id="IPR000683">
    <property type="entry name" value="Gfo/Idh/MocA-like_OxRdtase_N"/>
</dbReference>
<reference evidence="3 4" key="1">
    <citation type="submission" date="2014-12" db="EMBL/GenBank/DDBJ databases">
        <title>Draft genome sequences of 29 type strains of Enterococci.</title>
        <authorList>
            <person name="Zhong Z."/>
            <person name="Sun Z."/>
            <person name="Liu W."/>
            <person name="Zhang W."/>
            <person name="Zhang H."/>
        </authorList>
    </citation>
    <scope>NUCLEOTIDE SEQUENCE [LARGE SCALE GENOMIC DNA]</scope>
    <source>
        <strain evidence="3 4">DSM 17029</strain>
    </source>
</reference>
<dbReference type="Pfam" id="PF22725">
    <property type="entry name" value="GFO_IDH_MocA_C3"/>
    <property type="match status" value="1"/>
</dbReference>
<dbReference type="AlphaFoldDB" id="A0A1L8RKL6"/>
<accession>A0A1L8RKL6</accession>
<keyword evidence="4" id="KW-1185">Reference proteome</keyword>
<dbReference type="PANTHER" id="PTHR43377">
    <property type="entry name" value="BILIVERDIN REDUCTASE A"/>
    <property type="match status" value="1"/>
</dbReference>